<sequence>MACTSTRLLITCMTWELKVHSRVGSRYLLVGHAGVAPPSPHAPDDDGVLAIMSVLFGAGITVLIGIFFAARRAPQKAGAGETGRDLGAGAGETGRDLRDFWEIEAPRQPQVTPFFPDPPSFPLPQKPQMASEESFGSQLKKVLPPWERAKKAFDMPALASPFAGGLSWDRKLSEAREAALAKWLGILQRFPSDFLLAGSLEQDKQMGRAVDLRASLLDVFSQKASSTMAGRVGPLARYIKHCRGRQEEPFPMSETKAYAFLQDYAVHEAPTFARSFLSSLAFAKYTVGLRMSDEVFSPRVKGLSAKLYLDKRKTRQRPPLTVDQVKKLEDIASGASGFGDADRVAAGFFLWALYARARYSDAQGAGALICDLADTPDGRVGYIEAAVERSKTSFSLERKVRHLHMFAPIEGVGETAWGESWFRHLEKHGPPLGKGKPLLPCPVTGGGWQSAPLDVGSAAKWLKALLCKAGCDRGSVDELGSHSLKATTLSWCAKFGLSRQVRASLGYHSKGREGTELIYGRDNMAGPVRELQGVLLQISLGKFRPDSTRSGYFVKSADAPAEPIPDDEISSESSSEASEDAEDVDHEAEDRAADELGCPWEPEPGMREDLQGVPIFRHRDSRFLHAVASEEGDRFKCGRQISSRYIRSE</sequence>
<dbReference type="InterPro" id="IPR011010">
    <property type="entry name" value="DNA_brk_join_enz"/>
</dbReference>
<proteinExistence type="predicted"/>
<protein>
    <submittedName>
        <fullName evidence="3">Uncharacterized protein</fullName>
    </submittedName>
</protein>
<reference evidence="3 4" key="1">
    <citation type="submission" date="2016-02" db="EMBL/GenBank/DDBJ databases">
        <title>Genome analysis of coral dinoflagellate symbionts highlights evolutionary adaptations to a symbiotic lifestyle.</title>
        <authorList>
            <person name="Aranda M."/>
            <person name="Li Y."/>
            <person name="Liew Y.J."/>
            <person name="Baumgarten S."/>
            <person name="Simakov O."/>
            <person name="Wilson M."/>
            <person name="Piel J."/>
            <person name="Ashoor H."/>
            <person name="Bougouffa S."/>
            <person name="Bajic V.B."/>
            <person name="Ryu T."/>
            <person name="Ravasi T."/>
            <person name="Bayer T."/>
            <person name="Micklem G."/>
            <person name="Kim H."/>
            <person name="Bhak J."/>
            <person name="Lajeunesse T.C."/>
            <person name="Voolstra C.R."/>
        </authorList>
    </citation>
    <scope>NUCLEOTIDE SEQUENCE [LARGE SCALE GENOMIC DNA]</scope>
    <source>
        <strain evidence="3 4">CCMP2467</strain>
    </source>
</reference>
<dbReference type="GO" id="GO:0003677">
    <property type="term" value="F:DNA binding"/>
    <property type="evidence" value="ECO:0007669"/>
    <property type="project" value="InterPro"/>
</dbReference>
<comment type="caution">
    <text evidence="3">The sequence shown here is derived from an EMBL/GenBank/DDBJ whole genome shotgun (WGS) entry which is preliminary data.</text>
</comment>
<feature type="compositionally biased region" description="Acidic residues" evidence="1">
    <location>
        <begin position="577"/>
        <end position="587"/>
    </location>
</feature>
<dbReference type="EMBL" id="LSRX01000165">
    <property type="protein sequence ID" value="OLQ06249.1"/>
    <property type="molecule type" value="Genomic_DNA"/>
</dbReference>
<evidence type="ECO:0000313" key="4">
    <source>
        <dbReference type="Proteomes" id="UP000186817"/>
    </source>
</evidence>
<dbReference type="Proteomes" id="UP000186817">
    <property type="component" value="Unassembled WGS sequence"/>
</dbReference>
<accession>A0A1Q9EFR5</accession>
<evidence type="ECO:0000256" key="1">
    <source>
        <dbReference type="SAM" id="MobiDB-lite"/>
    </source>
</evidence>
<gene>
    <name evidence="3" type="ORF">AK812_SmicGene10532</name>
</gene>
<keyword evidence="2" id="KW-1133">Transmembrane helix</keyword>
<evidence type="ECO:0000256" key="2">
    <source>
        <dbReference type="SAM" id="Phobius"/>
    </source>
</evidence>
<dbReference type="SUPFAM" id="SSF56349">
    <property type="entry name" value="DNA breaking-rejoining enzymes"/>
    <property type="match status" value="1"/>
</dbReference>
<dbReference type="OrthoDB" id="445811at2759"/>
<keyword evidence="4" id="KW-1185">Reference proteome</keyword>
<feature type="region of interest" description="Disordered" evidence="1">
    <location>
        <begin position="554"/>
        <end position="608"/>
    </location>
</feature>
<keyword evidence="2" id="KW-0812">Transmembrane</keyword>
<feature type="transmembrane region" description="Helical" evidence="2">
    <location>
        <begin position="48"/>
        <end position="70"/>
    </location>
</feature>
<keyword evidence="2" id="KW-0472">Membrane</keyword>
<organism evidence="3 4">
    <name type="scientific">Symbiodinium microadriaticum</name>
    <name type="common">Dinoflagellate</name>
    <name type="synonym">Zooxanthella microadriatica</name>
    <dbReference type="NCBI Taxonomy" id="2951"/>
    <lineage>
        <taxon>Eukaryota</taxon>
        <taxon>Sar</taxon>
        <taxon>Alveolata</taxon>
        <taxon>Dinophyceae</taxon>
        <taxon>Suessiales</taxon>
        <taxon>Symbiodiniaceae</taxon>
        <taxon>Symbiodinium</taxon>
    </lineage>
</organism>
<name>A0A1Q9EFR5_SYMMI</name>
<dbReference type="AlphaFoldDB" id="A0A1Q9EFR5"/>
<evidence type="ECO:0000313" key="3">
    <source>
        <dbReference type="EMBL" id="OLQ06249.1"/>
    </source>
</evidence>